<sequence>MLHHIHHACSSTSPLLLVLHRNHLPRRLHHIYRRGTRPPKQHLRLLRPAFSSALGSSPTGPA</sequence>
<reference evidence="1" key="1">
    <citation type="submission" date="2014-09" db="EMBL/GenBank/DDBJ databases">
        <authorList>
            <person name="Magalhaes I.L.F."/>
            <person name="Oliveira U."/>
            <person name="Santos F.R."/>
            <person name="Vidigal T.H.D.A."/>
            <person name="Brescovit A.D."/>
            <person name="Santos A.J."/>
        </authorList>
    </citation>
    <scope>NUCLEOTIDE SEQUENCE</scope>
    <source>
        <tissue evidence="1">Shoot tissue taken approximately 20 cm above the soil surface</tissue>
    </source>
</reference>
<reference evidence="1" key="2">
    <citation type="journal article" date="2015" name="Data Brief">
        <title>Shoot transcriptome of the giant reed, Arundo donax.</title>
        <authorList>
            <person name="Barrero R.A."/>
            <person name="Guerrero F.D."/>
            <person name="Moolhuijzen P."/>
            <person name="Goolsby J.A."/>
            <person name="Tidwell J."/>
            <person name="Bellgard S.E."/>
            <person name="Bellgard M.I."/>
        </authorList>
    </citation>
    <scope>NUCLEOTIDE SEQUENCE</scope>
    <source>
        <tissue evidence="1">Shoot tissue taken approximately 20 cm above the soil surface</tissue>
    </source>
</reference>
<accession>A0A0A9CJ24</accession>
<organism evidence="1">
    <name type="scientific">Arundo donax</name>
    <name type="common">Giant reed</name>
    <name type="synonym">Donax arundinaceus</name>
    <dbReference type="NCBI Taxonomy" id="35708"/>
    <lineage>
        <taxon>Eukaryota</taxon>
        <taxon>Viridiplantae</taxon>
        <taxon>Streptophyta</taxon>
        <taxon>Embryophyta</taxon>
        <taxon>Tracheophyta</taxon>
        <taxon>Spermatophyta</taxon>
        <taxon>Magnoliopsida</taxon>
        <taxon>Liliopsida</taxon>
        <taxon>Poales</taxon>
        <taxon>Poaceae</taxon>
        <taxon>PACMAD clade</taxon>
        <taxon>Arundinoideae</taxon>
        <taxon>Arundineae</taxon>
        <taxon>Arundo</taxon>
    </lineage>
</organism>
<dbReference type="AlphaFoldDB" id="A0A0A9CJ24"/>
<proteinExistence type="predicted"/>
<evidence type="ECO:0000313" key="1">
    <source>
        <dbReference type="EMBL" id="JAD76304.1"/>
    </source>
</evidence>
<dbReference type="EMBL" id="GBRH01221591">
    <property type="protein sequence ID" value="JAD76304.1"/>
    <property type="molecule type" value="Transcribed_RNA"/>
</dbReference>
<name>A0A0A9CJ24_ARUDO</name>
<protein>
    <submittedName>
        <fullName evidence="1">Uncharacterized protein</fullName>
    </submittedName>
</protein>